<sequence>MEGAGILLAATPQCLLVIDVTKLKINHYQSSKFEIPPLPAFEKLNLVGEGFPFGMCFFVRESKLFMVGVEKPIAEALPEKLRLRFTVDLDESFGERGFSRDIYVTDLTEPDSITNFQIEGKIYVLSGAPWHMDCLLPTPTFEVYDPLVGKWEALPEPPFYAAHSSSDCYDYHVYDYSVVGTPFMWWLPTMVARIIFLTVSMTKNGTWIPSDWSPICYQALKEVSEDYFLRDMVSESGVVLDLAQAPKRAETNTHGPLKLEQHKARDPKLAKTADASDVSQTSQHDNGNCHYRHPGYHMNYSGYLTKEFYVVDVQDGAVSVPSPFLSITCLSKSFYDLDAWALTHLTFAVPSSIDDAYRVTYGCHISFCRTKSTIALLFEHDKSYFHFRHSHALLGCCLITPSYRRGNISGPDCMLCLRKL</sequence>
<dbReference type="EMBL" id="AM454820">
    <property type="protein sequence ID" value="CAN72241.1"/>
    <property type="molecule type" value="Genomic_DNA"/>
</dbReference>
<dbReference type="SUPFAM" id="SSF117281">
    <property type="entry name" value="Kelch motif"/>
    <property type="match status" value="1"/>
</dbReference>
<protein>
    <recommendedName>
        <fullName evidence="2">F-box/kelch-repeat protein</fullName>
    </recommendedName>
</protein>
<evidence type="ECO:0008006" key="2">
    <source>
        <dbReference type="Google" id="ProtNLM"/>
    </source>
</evidence>
<gene>
    <name evidence="1" type="ORF">VITISV_000708</name>
</gene>
<name>A5BCT2_VITVI</name>
<reference evidence="1" key="1">
    <citation type="journal article" date="2007" name="PLoS ONE">
        <title>The first genome sequence of an elite grapevine cultivar (Pinot noir Vitis vinifera L.): coping with a highly heterozygous genome.</title>
        <authorList>
            <person name="Velasco R."/>
            <person name="Zharkikh A."/>
            <person name="Troggio M."/>
            <person name="Cartwright D.A."/>
            <person name="Cestaro A."/>
            <person name="Pruss D."/>
            <person name="Pindo M."/>
            <person name="FitzGerald L.M."/>
            <person name="Vezzulli S."/>
            <person name="Reid J."/>
            <person name="Malacarne G."/>
            <person name="Iliev D."/>
            <person name="Coppola G."/>
            <person name="Wardell B."/>
            <person name="Micheletti D."/>
            <person name="Macalma T."/>
            <person name="Facci M."/>
            <person name="Mitchell J.T."/>
            <person name="Perazzolli M."/>
            <person name="Eldredge G."/>
            <person name="Gatto P."/>
            <person name="Oyzerski R."/>
            <person name="Moretto M."/>
            <person name="Gutin N."/>
            <person name="Stefanini M."/>
            <person name="Chen Y."/>
            <person name="Segala C."/>
            <person name="Davenport C."/>
            <person name="Dematte L."/>
            <person name="Mraz A."/>
            <person name="Battilana J."/>
            <person name="Stormo K."/>
            <person name="Costa F."/>
            <person name="Tao Q."/>
            <person name="Si-Ammour A."/>
            <person name="Harkins T."/>
            <person name="Lackey A."/>
            <person name="Perbost C."/>
            <person name="Taillon B."/>
            <person name="Stella A."/>
            <person name="Solovyev V."/>
            <person name="Fawcett J.A."/>
            <person name="Sterck L."/>
            <person name="Vandepoele K."/>
            <person name="Grando S.M."/>
            <person name="Toppo S."/>
            <person name="Moser C."/>
            <person name="Lanchbury J."/>
            <person name="Bogden R."/>
            <person name="Skolnick M."/>
            <person name="Sgaramella V."/>
            <person name="Bhatnagar S.K."/>
            <person name="Fontana P."/>
            <person name="Gutin A."/>
            <person name="Van de Peer Y."/>
            <person name="Salamini F."/>
            <person name="Viola R."/>
        </authorList>
    </citation>
    <scope>NUCLEOTIDE SEQUENCE</scope>
</reference>
<proteinExistence type="predicted"/>
<dbReference type="InterPro" id="IPR015915">
    <property type="entry name" value="Kelch-typ_b-propeller"/>
</dbReference>
<accession>A5BCT2</accession>
<organism evidence="1">
    <name type="scientific">Vitis vinifera</name>
    <name type="common">Grape</name>
    <dbReference type="NCBI Taxonomy" id="29760"/>
    <lineage>
        <taxon>Eukaryota</taxon>
        <taxon>Viridiplantae</taxon>
        <taxon>Streptophyta</taxon>
        <taxon>Embryophyta</taxon>
        <taxon>Tracheophyta</taxon>
        <taxon>Spermatophyta</taxon>
        <taxon>Magnoliopsida</taxon>
        <taxon>eudicotyledons</taxon>
        <taxon>Gunneridae</taxon>
        <taxon>Pentapetalae</taxon>
        <taxon>rosids</taxon>
        <taxon>Vitales</taxon>
        <taxon>Vitaceae</taxon>
        <taxon>Viteae</taxon>
        <taxon>Vitis</taxon>
    </lineage>
</organism>
<dbReference type="AlphaFoldDB" id="A5BCT2"/>
<evidence type="ECO:0000313" key="1">
    <source>
        <dbReference type="EMBL" id="CAN72241.1"/>
    </source>
</evidence>